<gene>
    <name evidence="1" type="ORF">BDM02DRAFT_2887288</name>
</gene>
<name>A0ACB6ZB10_THEGA</name>
<keyword evidence="2" id="KW-1185">Reference proteome</keyword>
<proteinExistence type="predicted"/>
<dbReference type="Proteomes" id="UP000886501">
    <property type="component" value="Unassembled WGS sequence"/>
</dbReference>
<evidence type="ECO:0000313" key="2">
    <source>
        <dbReference type="Proteomes" id="UP000886501"/>
    </source>
</evidence>
<accession>A0ACB6ZB10</accession>
<dbReference type="EMBL" id="MU118048">
    <property type="protein sequence ID" value="KAF9646791.1"/>
    <property type="molecule type" value="Genomic_DNA"/>
</dbReference>
<reference evidence="1" key="2">
    <citation type="journal article" date="2020" name="Nat. Commun.">
        <title>Large-scale genome sequencing of mycorrhizal fungi provides insights into the early evolution of symbiotic traits.</title>
        <authorList>
            <person name="Miyauchi S."/>
            <person name="Kiss E."/>
            <person name="Kuo A."/>
            <person name="Drula E."/>
            <person name="Kohler A."/>
            <person name="Sanchez-Garcia M."/>
            <person name="Morin E."/>
            <person name="Andreopoulos B."/>
            <person name="Barry K.W."/>
            <person name="Bonito G."/>
            <person name="Buee M."/>
            <person name="Carver A."/>
            <person name="Chen C."/>
            <person name="Cichocki N."/>
            <person name="Clum A."/>
            <person name="Culley D."/>
            <person name="Crous P.W."/>
            <person name="Fauchery L."/>
            <person name="Girlanda M."/>
            <person name="Hayes R.D."/>
            <person name="Keri Z."/>
            <person name="LaButti K."/>
            <person name="Lipzen A."/>
            <person name="Lombard V."/>
            <person name="Magnuson J."/>
            <person name="Maillard F."/>
            <person name="Murat C."/>
            <person name="Nolan M."/>
            <person name="Ohm R.A."/>
            <person name="Pangilinan J."/>
            <person name="Pereira M.F."/>
            <person name="Perotto S."/>
            <person name="Peter M."/>
            <person name="Pfister S."/>
            <person name="Riley R."/>
            <person name="Sitrit Y."/>
            <person name="Stielow J.B."/>
            <person name="Szollosi G."/>
            <person name="Zifcakova L."/>
            <person name="Stursova M."/>
            <person name="Spatafora J.W."/>
            <person name="Tedersoo L."/>
            <person name="Vaario L.M."/>
            <person name="Yamada A."/>
            <person name="Yan M."/>
            <person name="Wang P."/>
            <person name="Xu J."/>
            <person name="Bruns T."/>
            <person name="Baldrian P."/>
            <person name="Vilgalys R."/>
            <person name="Dunand C."/>
            <person name="Henrissat B."/>
            <person name="Grigoriev I.V."/>
            <person name="Hibbett D."/>
            <person name="Nagy L.G."/>
            <person name="Martin F.M."/>
        </authorList>
    </citation>
    <scope>NUCLEOTIDE SEQUENCE</scope>
    <source>
        <strain evidence="1">P2</strain>
    </source>
</reference>
<organism evidence="1 2">
    <name type="scientific">Thelephora ganbajun</name>
    <name type="common">Ganba fungus</name>
    <dbReference type="NCBI Taxonomy" id="370292"/>
    <lineage>
        <taxon>Eukaryota</taxon>
        <taxon>Fungi</taxon>
        <taxon>Dikarya</taxon>
        <taxon>Basidiomycota</taxon>
        <taxon>Agaricomycotina</taxon>
        <taxon>Agaricomycetes</taxon>
        <taxon>Thelephorales</taxon>
        <taxon>Thelephoraceae</taxon>
        <taxon>Thelephora</taxon>
    </lineage>
</organism>
<reference evidence="1" key="1">
    <citation type="submission" date="2019-10" db="EMBL/GenBank/DDBJ databases">
        <authorList>
            <consortium name="DOE Joint Genome Institute"/>
            <person name="Kuo A."/>
            <person name="Miyauchi S."/>
            <person name="Kiss E."/>
            <person name="Drula E."/>
            <person name="Kohler A."/>
            <person name="Sanchez-Garcia M."/>
            <person name="Andreopoulos B."/>
            <person name="Barry K.W."/>
            <person name="Bonito G."/>
            <person name="Buee M."/>
            <person name="Carver A."/>
            <person name="Chen C."/>
            <person name="Cichocki N."/>
            <person name="Clum A."/>
            <person name="Culley D."/>
            <person name="Crous P.W."/>
            <person name="Fauchery L."/>
            <person name="Girlanda M."/>
            <person name="Hayes R."/>
            <person name="Keri Z."/>
            <person name="Labutti K."/>
            <person name="Lipzen A."/>
            <person name="Lombard V."/>
            <person name="Magnuson J."/>
            <person name="Maillard F."/>
            <person name="Morin E."/>
            <person name="Murat C."/>
            <person name="Nolan M."/>
            <person name="Ohm R."/>
            <person name="Pangilinan J."/>
            <person name="Pereira M."/>
            <person name="Perotto S."/>
            <person name="Peter M."/>
            <person name="Riley R."/>
            <person name="Sitrit Y."/>
            <person name="Stielow B."/>
            <person name="Szollosi G."/>
            <person name="Zifcakova L."/>
            <person name="Stursova M."/>
            <person name="Spatafora J.W."/>
            <person name="Tedersoo L."/>
            <person name="Vaario L.-M."/>
            <person name="Yamada A."/>
            <person name="Yan M."/>
            <person name="Wang P."/>
            <person name="Xu J."/>
            <person name="Bruns T."/>
            <person name="Baldrian P."/>
            <person name="Vilgalys R."/>
            <person name="Henrissat B."/>
            <person name="Grigoriev I.V."/>
            <person name="Hibbett D."/>
            <person name="Nagy L.G."/>
            <person name="Martin F.M."/>
        </authorList>
    </citation>
    <scope>NUCLEOTIDE SEQUENCE</scope>
    <source>
        <strain evidence="1">P2</strain>
    </source>
</reference>
<evidence type="ECO:0000313" key="1">
    <source>
        <dbReference type="EMBL" id="KAF9646791.1"/>
    </source>
</evidence>
<comment type="caution">
    <text evidence="1">The sequence shown here is derived from an EMBL/GenBank/DDBJ whole genome shotgun (WGS) entry which is preliminary data.</text>
</comment>
<sequence length="204" mass="22387">MYPGGDPHKVKEICHQVAVVWKHLTHPNIVPLLGIAINPFELISDRMPGGGLTEYITNHPDTDRISLLSDVAEGLNYLHSCNMIHGDLKGSNVLVDVTGRARIIDFGLAMVTQDLDLIRNGSAEHGHSARWIAPEILDGRGTYSKEADVFSFAGVAIEAFTRAAPFSDKSPRMAILAIMGVWMLTYVHIHCEFRVASAFQRGNA</sequence>
<protein>
    <submittedName>
        <fullName evidence="1">Kinase-like protein</fullName>
    </submittedName>
</protein>